<keyword evidence="4" id="KW-1185">Reference proteome</keyword>
<dbReference type="PANTHER" id="PTHR18460">
    <property type="entry name" value="TEL2 INTERACTING PROTEIN 1 TTI1 FAMILY MEMBER"/>
    <property type="match status" value="1"/>
</dbReference>
<comment type="caution">
    <text evidence="3">The sequence shown here is derived from an EMBL/GenBank/DDBJ whole genome shotgun (WGS) entry which is preliminary data.</text>
</comment>
<name>A0A4V4NFK3_9ASCO</name>
<dbReference type="Proteomes" id="UP000307173">
    <property type="component" value="Unassembled WGS sequence"/>
</dbReference>
<dbReference type="InterPro" id="IPR052587">
    <property type="entry name" value="TELO2-interacting_protein_1"/>
</dbReference>
<dbReference type="InterPro" id="IPR016024">
    <property type="entry name" value="ARM-type_fold"/>
</dbReference>
<dbReference type="Pfam" id="PF24173">
    <property type="entry name" value="TPR_TTI1_N"/>
    <property type="match status" value="1"/>
</dbReference>
<dbReference type="GO" id="GO:0005737">
    <property type="term" value="C:cytoplasm"/>
    <property type="evidence" value="ECO:0007669"/>
    <property type="project" value="TreeGrafter"/>
</dbReference>
<evidence type="ECO:0000259" key="2">
    <source>
        <dbReference type="Pfam" id="PF24173"/>
    </source>
</evidence>
<reference evidence="3 4" key="1">
    <citation type="journal article" date="2019" name="Front. Genet.">
        <title>Whole-Genome Sequencing of the Opportunistic Yeast Pathogen Candida inconspicua Uncovers Its Hybrid Origin.</title>
        <authorList>
            <person name="Mixao V."/>
            <person name="Hansen A.P."/>
            <person name="Saus E."/>
            <person name="Boekhout T."/>
            <person name="Lass-Florl C."/>
            <person name="Gabaldon T."/>
        </authorList>
    </citation>
    <scope>NUCLEOTIDE SEQUENCE [LARGE SCALE GENOMIC DNA]</scope>
    <source>
        <strain evidence="3 4">CBS 180</strain>
    </source>
</reference>
<dbReference type="InterPro" id="IPR049362">
    <property type="entry name" value="TTI1_rpt"/>
</dbReference>
<dbReference type="Pfam" id="PF21547">
    <property type="entry name" value="TTI1"/>
    <property type="match status" value="1"/>
</dbReference>
<evidence type="ECO:0000313" key="4">
    <source>
        <dbReference type="Proteomes" id="UP000307173"/>
    </source>
</evidence>
<dbReference type="SUPFAM" id="SSF48371">
    <property type="entry name" value="ARM repeat"/>
    <property type="match status" value="1"/>
</dbReference>
<proteinExistence type="predicted"/>
<dbReference type="EMBL" id="SELW01000489">
    <property type="protein sequence ID" value="TID24709.1"/>
    <property type="molecule type" value="Genomic_DNA"/>
</dbReference>
<dbReference type="PANTHER" id="PTHR18460:SF3">
    <property type="entry name" value="TELO2-INTERACTING PROTEIN 1 HOMOLOG"/>
    <property type="match status" value="1"/>
</dbReference>
<dbReference type="OrthoDB" id="6781668at2759"/>
<dbReference type="STRING" id="52247.A0A4V4NFK3"/>
<gene>
    <name evidence="3" type="ORF">CANINC_003001</name>
</gene>
<protein>
    <recommendedName>
        <fullName evidence="2">TTI1 N-terminal TPR domain-containing protein</fullName>
    </recommendedName>
</protein>
<feature type="domain" description="TTI1 N-terminal TPR" evidence="2">
    <location>
        <begin position="10"/>
        <end position="377"/>
    </location>
</feature>
<feature type="region of interest" description="Disordered" evidence="1">
    <location>
        <begin position="843"/>
        <end position="878"/>
    </location>
</feature>
<evidence type="ECO:0000313" key="3">
    <source>
        <dbReference type="EMBL" id="TID24709.1"/>
    </source>
</evidence>
<evidence type="ECO:0000256" key="1">
    <source>
        <dbReference type="SAM" id="MobiDB-lite"/>
    </source>
</evidence>
<accession>A0A4V4NFK3</accession>
<dbReference type="AlphaFoldDB" id="A0A4V4NFK3"/>
<dbReference type="InterPro" id="IPR057566">
    <property type="entry name" value="TPR_TTI1_N"/>
</dbReference>
<organism evidence="3 4">
    <name type="scientific">Pichia inconspicua</name>
    <dbReference type="NCBI Taxonomy" id="52247"/>
    <lineage>
        <taxon>Eukaryota</taxon>
        <taxon>Fungi</taxon>
        <taxon>Dikarya</taxon>
        <taxon>Ascomycota</taxon>
        <taxon>Saccharomycotina</taxon>
        <taxon>Pichiomycetes</taxon>
        <taxon>Pichiales</taxon>
        <taxon>Pichiaceae</taxon>
        <taxon>Pichia</taxon>
    </lineage>
</organism>
<sequence length="1097" mass="124857">MSLKDNVSLFKDIRPKCVQLAELVLSNENKSGSLKLLNALKDLHSTLRTHVDDLLERNGGLLFLPLNLSDYIMVPITTILKNDSITDSELEHISGIVYILLKYSFCQPGSLNTDLFTQYITLFAYLIGGKPGQFSIGSHSDESYLNCLLCINTLIYGATQQNTNFSEKILDNMKFVPTLGFLVSVLLNIAVESSTANVKRQSLEALNSLFHLLNNGEVLSLFFPGTVSSIAKVIKSNPRNVVVEESFRVLTTIVTTVFCDFDLGVEVENQELSLDSLQQNIKEDIESHEMVQTRPSLLINIPEDITENKTHRTQLWLESTIVQFEKALQIILKIDLNRYSKLSVREAIYQFDVRLIRNCFFSCQKVLPLLIKSLSEISTTDFSFMKEVIDSLVTITDVKLLRTILEKLLLNELETMQYNFVSPDSSKVELMLGRVNFLLNILNNSGGTDTIIVESLFGQLHDNLSHLCISKLMSKTKCPQPKVQPTMETQLKLVSAQYDTKVICDVVHSEIFNGIVTRKCEKLFIDVLSSLSFNVHQLPVNNYVLQENPNANLRVSIYYWMFSVILSNSVKEDGAAIDDLLNFEEDDNELQSSIEAESQVVMINKVYDTLESSTCALKESSISHADVAGSITTVMCLRSIHNAMLILKDDFEEELIDVLYPIVECLASPNETIRSEAQIVALEISKSFYGGSVERLLFENSDYLLDSLSSKLTGELLTPNIAIILSILVKLGSMDLLAELDDIIRTIFTLLDIYFHYPALCEGFFLAFNEIITKIYQNLDGYSFDALASNLEEDNVINYDMWGLDSAEKVEEFMEKKASFFDDLVNESDDEIEEIKGDKILEIDSDDSDNESDRKSRTSYLSNKNADFNEDESSDETSWVSPLKPKLYNMLSNILAYAERLLQTKHTSLEISLLKTMKRIVPLLATQNTRFLPFAVSVWDLLIFLIKETEDHRIIGLCLEVFHELIKFGSTFFTTRFIELYKTTTKNMFIQNTIYKQREVLKQRININNKNTTVINRTSTSTNWEFETYSKMCNLLIFAMQKLGRFIPTSFAISMISYTIYFDDNVKHYCYFEELVEFVIDNKELMNDCNTSLISLD</sequence>